<accession>A0A381W7P2</accession>
<dbReference type="Gene3D" id="3.40.50.720">
    <property type="entry name" value="NAD(P)-binding Rossmann-like Domain"/>
    <property type="match status" value="1"/>
</dbReference>
<gene>
    <name evidence="2" type="ORF">METZ01_LOCUS100787</name>
</gene>
<dbReference type="PANTHER" id="PTHR15020:SF50">
    <property type="entry name" value="UPF0659 PROTEIN YMR090W"/>
    <property type="match status" value="1"/>
</dbReference>
<dbReference type="InterPro" id="IPR036291">
    <property type="entry name" value="NAD(P)-bd_dom_sf"/>
</dbReference>
<dbReference type="AlphaFoldDB" id="A0A381W7P2"/>
<dbReference type="InterPro" id="IPR016040">
    <property type="entry name" value="NAD(P)-bd_dom"/>
</dbReference>
<protein>
    <recommendedName>
        <fullName evidence="1">NAD(P)-binding domain-containing protein</fullName>
    </recommendedName>
</protein>
<dbReference type="SUPFAM" id="SSF51735">
    <property type="entry name" value="NAD(P)-binding Rossmann-fold domains"/>
    <property type="match status" value="1"/>
</dbReference>
<feature type="domain" description="NAD(P)-binding" evidence="1">
    <location>
        <begin position="7"/>
        <end position="186"/>
    </location>
</feature>
<dbReference type="Pfam" id="PF13460">
    <property type="entry name" value="NAD_binding_10"/>
    <property type="match status" value="1"/>
</dbReference>
<name>A0A381W7P2_9ZZZZ</name>
<evidence type="ECO:0000313" key="2">
    <source>
        <dbReference type="EMBL" id="SVA47933.1"/>
    </source>
</evidence>
<dbReference type="CDD" id="cd05243">
    <property type="entry name" value="SDR_a5"/>
    <property type="match status" value="1"/>
</dbReference>
<reference evidence="2" key="1">
    <citation type="submission" date="2018-05" db="EMBL/GenBank/DDBJ databases">
        <authorList>
            <person name="Lanie J.A."/>
            <person name="Ng W.-L."/>
            <person name="Kazmierczak K.M."/>
            <person name="Andrzejewski T.M."/>
            <person name="Davidsen T.M."/>
            <person name="Wayne K.J."/>
            <person name="Tettelin H."/>
            <person name="Glass J.I."/>
            <person name="Rusch D."/>
            <person name="Podicherti R."/>
            <person name="Tsui H.-C.T."/>
            <person name="Winkler M.E."/>
        </authorList>
    </citation>
    <scope>NUCLEOTIDE SEQUENCE</scope>
</reference>
<sequence>MTTLIIGANGKIGQLVCQQGSALGMDLLGMVRNTEQAPNLEKLGARTVVADLEGEFSHAFDGVSKVVFTAGSGGHTGADKTLMVDLYGAVRAIAESERQGIDHFVMVSALDADHPLSHFPQIAPYMVAKKAADDYLRASKVPYTVLRPGRLTDDPGSGEVSTTFETTGPKVISRENVSGCILAALTSVPEAQGRVLDLVDGDQPIKALFT</sequence>
<evidence type="ECO:0000259" key="1">
    <source>
        <dbReference type="Pfam" id="PF13460"/>
    </source>
</evidence>
<proteinExistence type="predicted"/>
<organism evidence="2">
    <name type="scientific">marine metagenome</name>
    <dbReference type="NCBI Taxonomy" id="408172"/>
    <lineage>
        <taxon>unclassified sequences</taxon>
        <taxon>metagenomes</taxon>
        <taxon>ecological metagenomes</taxon>
    </lineage>
</organism>
<dbReference type="PANTHER" id="PTHR15020">
    <property type="entry name" value="FLAVIN REDUCTASE-RELATED"/>
    <property type="match status" value="1"/>
</dbReference>
<dbReference type="EMBL" id="UINC01010804">
    <property type="protein sequence ID" value="SVA47933.1"/>
    <property type="molecule type" value="Genomic_DNA"/>
</dbReference>